<dbReference type="AlphaFoldDB" id="A0AAW2ZFT5"/>
<dbReference type="EMBL" id="JAOPGA020001378">
    <property type="protein sequence ID" value="KAL0487868.1"/>
    <property type="molecule type" value="Genomic_DNA"/>
</dbReference>
<evidence type="ECO:0000313" key="2">
    <source>
        <dbReference type="Proteomes" id="UP001431209"/>
    </source>
</evidence>
<evidence type="ECO:0000313" key="1">
    <source>
        <dbReference type="EMBL" id="KAL0487868.1"/>
    </source>
</evidence>
<dbReference type="Proteomes" id="UP001431209">
    <property type="component" value="Unassembled WGS sequence"/>
</dbReference>
<reference evidence="1 2" key="1">
    <citation type="submission" date="2024-03" db="EMBL/GenBank/DDBJ databases">
        <title>The Acrasis kona genome and developmental transcriptomes reveal deep origins of eukaryotic multicellular pathways.</title>
        <authorList>
            <person name="Sheikh S."/>
            <person name="Fu C.-J."/>
            <person name="Brown M.W."/>
            <person name="Baldauf S.L."/>
        </authorList>
    </citation>
    <scope>NUCLEOTIDE SEQUENCE [LARGE SCALE GENOMIC DNA]</scope>
    <source>
        <strain evidence="1 2">ATCC MYA-3509</strain>
    </source>
</reference>
<proteinExistence type="predicted"/>
<comment type="caution">
    <text evidence="1">The sequence shown here is derived from an EMBL/GenBank/DDBJ whole genome shotgun (WGS) entry which is preliminary data.</text>
</comment>
<name>A0AAW2ZFT5_9EUKA</name>
<accession>A0AAW2ZFT5</accession>
<organism evidence="1 2">
    <name type="scientific">Acrasis kona</name>
    <dbReference type="NCBI Taxonomy" id="1008807"/>
    <lineage>
        <taxon>Eukaryota</taxon>
        <taxon>Discoba</taxon>
        <taxon>Heterolobosea</taxon>
        <taxon>Tetramitia</taxon>
        <taxon>Eutetramitia</taxon>
        <taxon>Acrasidae</taxon>
        <taxon>Acrasis</taxon>
    </lineage>
</organism>
<keyword evidence="2" id="KW-1185">Reference proteome</keyword>
<gene>
    <name evidence="1" type="ORF">AKO1_000079</name>
</gene>
<protein>
    <submittedName>
        <fullName evidence="1">Uncharacterized protein</fullName>
    </submittedName>
</protein>
<sequence length="106" mass="12787">MNKIERDLFMRGDAHRNALTEWEYSSQTDDDRKLEEHLRKILPVTDETPSSEEILSYRLMFFSKARMFVQENALDINEEHLETEVLRSLDRLNYIYIIKNPLTFDF</sequence>